<keyword evidence="3" id="KW-1185">Reference proteome</keyword>
<feature type="region of interest" description="Disordered" evidence="1">
    <location>
        <begin position="47"/>
        <end position="80"/>
    </location>
</feature>
<accession>A0AAV6W4V8</accession>
<evidence type="ECO:0000313" key="2">
    <source>
        <dbReference type="EMBL" id="KAG8201954.1"/>
    </source>
</evidence>
<dbReference type="EMBL" id="JAFNEN010000002">
    <property type="protein sequence ID" value="KAG8201954.1"/>
    <property type="molecule type" value="Genomic_DNA"/>
</dbReference>
<feature type="compositionally biased region" description="Basic and acidic residues" evidence="1">
    <location>
        <begin position="70"/>
        <end position="80"/>
    </location>
</feature>
<sequence length="96" mass="10865">MKKKSTTSIAPKNNDKIRKYLWAILIAKYPDISSHSVTSSAKICFSASSSHKSDADKDGILNRQPVAEDYSSRPRPEVKEHTSVILKKQFYTYESD</sequence>
<feature type="compositionally biased region" description="Basic and acidic residues" evidence="1">
    <location>
        <begin position="51"/>
        <end position="60"/>
    </location>
</feature>
<gene>
    <name evidence="2" type="ORF">JTE90_027429</name>
</gene>
<reference evidence="2 3" key="1">
    <citation type="journal article" date="2022" name="Nat. Ecol. Evol.">
        <title>A masculinizing supergene underlies an exaggerated male reproductive morph in a spider.</title>
        <authorList>
            <person name="Hendrickx F."/>
            <person name="De Corte Z."/>
            <person name="Sonet G."/>
            <person name="Van Belleghem S.M."/>
            <person name="Kostlbacher S."/>
            <person name="Vangestel C."/>
        </authorList>
    </citation>
    <scope>NUCLEOTIDE SEQUENCE [LARGE SCALE GENOMIC DNA]</scope>
    <source>
        <strain evidence="2">W744_W776</strain>
    </source>
</reference>
<evidence type="ECO:0000256" key="1">
    <source>
        <dbReference type="SAM" id="MobiDB-lite"/>
    </source>
</evidence>
<proteinExistence type="predicted"/>
<evidence type="ECO:0000313" key="3">
    <source>
        <dbReference type="Proteomes" id="UP000827092"/>
    </source>
</evidence>
<dbReference type="AlphaFoldDB" id="A0AAV6W4V8"/>
<comment type="caution">
    <text evidence="2">The sequence shown here is derived from an EMBL/GenBank/DDBJ whole genome shotgun (WGS) entry which is preliminary data.</text>
</comment>
<name>A0AAV6W4V8_9ARAC</name>
<protein>
    <submittedName>
        <fullName evidence="2">Uncharacterized protein</fullName>
    </submittedName>
</protein>
<dbReference type="Proteomes" id="UP000827092">
    <property type="component" value="Unassembled WGS sequence"/>
</dbReference>
<organism evidence="2 3">
    <name type="scientific">Oedothorax gibbosus</name>
    <dbReference type="NCBI Taxonomy" id="931172"/>
    <lineage>
        <taxon>Eukaryota</taxon>
        <taxon>Metazoa</taxon>
        <taxon>Ecdysozoa</taxon>
        <taxon>Arthropoda</taxon>
        <taxon>Chelicerata</taxon>
        <taxon>Arachnida</taxon>
        <taxon>Araneae</taxon>
        <taxon>Araneomorphae</taxon>
        <taxon>Entelegynae</taxon>
        <taxon>Araneoidea</taxon>
        <taxon>Linyphiidae</taxon>
        <taxon>Erigoninae</taxon>
        <taxon>Oedothorax</taxon>
    </lineage>
</organism>